<dbReference type="EMBL" id="VNJI01000001">
    <property type="protein sequence ID" value="TVY11871.1"/>
    <property type="molecule type" value="Genomic_DNA"/>
</dbReference>
<gene>
    <name evidence="1" type="ORF">FPZ49_00840</name>
</gene>
<protein>
    <recommendedName>
        <fullName evidence="3">DUF3196 domain-containing protein</fullName>
    </recommendedName>
</protein>
<dbReference type="Proteomes" id="UP000317036">
    <property type="component" value="Unassembled WGS sequence"/>
</dbReference>
<evidence type="ECO:0000313" key="1">
    <source>
        <dbReference type="EMBL" id="TVY11871.1"/>
    </source>
</evidence>
<proteinExistence type="predicted"/>
<dbReference type="AlphaFoldDB" id="A0A559KIB6"/>
<accession>A0A559KIB6</accession>
<name>A0A559KIB6_9BACL</name>
<reference evidence="1 2" key="1">
    <citation type="submission" date="2019-07" db="EMBL/GenBank/DDBJ databases">
        <authorList>
            <person name="Kim J."/>
        </authorList>
    </citation>
    <scope>NUCLEOTIDE SEQUENCE [LARGE SCALE GENOMIC DNA]</scope>
    <source>
        <strain evidence="1 2">JC52</strain>
    </source>
</reference>
<dbReference type="OrthoDB" id="2677436at2"/>
<dbReference type="RefSeq" id="WP_144842453.1">
    <property type="nucleotide sequence ID" value="NZ_VNJI01000001.1"/>
</dbReference>
<sequence length="302" mass="35126">MMEQPNDNVILFPKTVEYYQFELTRLLEAERYSEAIQTLRFLLACRSDDQRAREEWQSLLDWLQMMFPDLALELPYDTEDDDSEVDLLKQHLLAKTELTPEYAERLLSSLFEQHAVDKQLLALDQLAFIEHPGIDDALIRFLSTPALHPLIQFRTLQTLKKRGAAGTLLLTKNGEPTEIEIEDTPSGFDEFPSQIQEIIKRVQEISETQHPALAYFAEETWNEFLAFIYGTSAYRQMLKQDSAYVDVWAAALHLTLLERVFDGGDKEELQELYGITGEMAFQWEQAYRMMQQFAHIVFSRKG</sequence>
<keyword evidence="2" id="KW-1185">Reference proteome</keyword>
<evidence type="ECO:0000313" key="2">
    <source>
        <dbReference type="Proteomes" id="UP000317036"/>
    </source>
</evidence>
<comment type="caution">
    <text evidence="1">The sequence shown here is derived from an EMBL/GenBank/DDBJ whole genome shotgun (WGS) entry which is preliminary data.</text>
</comment>
<evidence type="ECO:0008006" key="3">
    <source>
        <dbReference type="Google" id="ProtNLM"/>
    </source>
</evidence>
<organism evidence="1 2">
    <name type="scientific">Paenibacillus cremeus</name>
    <dbReference type="NCBI Taxonomy" id="2163881"/>
    <lineage>
        <taxon>Bacteria</taxon>
        <taxon>Bacillati</taxon>
        <taxon>Bacillota</taxon>
        <taxon>Bacilli</taxon>
        <taxon>Bacillales</taxon>
        <taxon>Paenibacillaceae</taxon>
        <taxon>Paenibacillus</taxon>
    </lineage>
</organism>